<evidence type="ECO:0000256" key="1">
    <source>
        <dbReference type="SAM" id="MobiDB-lite"/>
    </source>
</evidence>
<comment type="caution">
    <text evidence="2">The sequence shown here is derived from an EMBL/GenBank/DDBJ whole genome shotgun (WGS) entry which is preliminary data.</text>
</comment>
<evidence type="ECO:0000313" key="2">
    <source>
        <dbReference type="EMBL" id="KUG27885.1"/>
    </source>
</evidence>
<dbReference type="EMBL" id="LNQE01000277">
    <property type="protein sequence ID" value="KUG27885.1"/>
    <property type="molecule type" value="Genomic_DNA"/>
</dbReference>
<sequence>MGETSRPPFNFLKDTGVSGNCHPLPGHAPREKDAPPGDAWHVSRG</sequence>
<dbReference type="AlphaFoldDB" id="A0A0W8G463"/>
<feature type="region of interest" description="Disordered" evidence="1">
    <location>
        <begin position="1"/>
        <end position="45"/>
    </location>
</feature>
<proteinExistence type="predicted"/>
<accession>A0A0W8G463</accession>
<name>A0A0W8G463_9ZZZZ</name>
<reference evidence="2" key="1">
    <citation type="journal article" date="2015" name="Proc. Natl. Acad. Sci. U.S.A.">
        <title>Networks of energetic and metabolic interactions define dynamics in microbial communities.</title>
        <authorList>
            <person name="Embree M."/>
            <person name="Liu J.K."/>
            <person name="Al-Bassam M.M."/>
            <person name="Zengler K."/>
        </authorList>
    </citation>
    <scope>NUCLEOTIDE SEQUENCE</scope>
</reference>
<protein>
    <submittedName>
        <fullName evidence="2">Uncharacterized protein</fullName>
    </submittedName>
</protein>
<organism evidence="2">
    <name type="scientific">hydrocarbon metagenome</name>
    <dbReference type="NCBI Taxonomy" id="938273"/>
    <lineage>
        <taxon>unclassified sequences</taxon>
        <taxon>metagenomes</taxon>
        <taxon>ecological metagenomes</taxon>
    </lineage>
</organism>
<gene>
    <name evidence="2" type="ORF">ASZ90_002253</name>
</gene>